<evidence type="ECO:0000313" key="7">
    <source>
        <dbReference type="EMBL" id="SDS23173.1"/>
    </source>
</evidence>
<dbReference type="InterPro" id="IPR020846">
    <property type="entry name" value="MFS_dom"/>
</dbReference>
<name>A0A1H1QIP1_9ACTN</name>
<feature type="transmembrane region" description="Helical" evidence="5">
    <location>
        <begin position="368"/>
        <end position="387"/>
    </location>
</feature>
<dbReference type="RefSeq" id="WP_197680021.1">
    <property type="nucleotide sequence ID" value="NZ_LT629772.1"/>
</dbReference>
<feature type="domain" description="Major facilitator superfamily (MFS) profile" evidence="6">
    <location>
        <begin position="16"/>
        <end position="454"/>
    </location>
</feature>
<reference evidence="7 8" key="1">
    <citation type="submission" date="2016-10" db="EMBL/GenBank/DDBJ databases">
        <authorList>
            <person name="de Groot N.N."/>
        </authorList>
    </citation>
    <scope>NUCLEOTIDE SEQUENCE [LARGE SCALE GENOMIC DNA]</scope>
    <source>
        <strain evidence="7 8">DSM 21800</strain>
    </source>
</reference>
<feature type="transmembrane region" description="Helical" evidence="5">
    <location>
        <begin position="51"/>
        <end position="71"/>
    </location>
</feature>
<accession>A0A1H1QIP1</accession>
<feature type="transmembrane region" description="Helical" evidence="5">
    <location>
        <begin position="274"/>
        <end position="297"/>
    </location>
</feature>
<feature type="transmembrane region" description="Helical" evidence="5">
    <location>
        <begin position="408"/>
        <end position="425"/>
    </location>
</feature>
<organism evidence="7 8">
    <name type="scientific">Microlunatus soli</name>
    <dbReference type="NCBI Taxonomy" id="630515"/>
    <lineage>
        <taxon>Bacteria</taxon>
        <taxon>Bacillati</taxon>
        <taxon>Actinomycetota</taxon>
        <taxon>Actinomycetes</taxon>
        <taxon>Propionibacteriales</taxon>
        <taxon>Propionibacteriaceae</taxon>
        <taxon>Microlunatus</taxon>
    </lineage>
</organism>
<keyword evidence="2 5" id="KW-0812">Transmembrane</keyword>
<feature type="transmembrane region" description="Helical" evidence="5">
    <location>
        <begin position="175"/>
        <end position="195"/>
    </location>
</feature>
<feature type="transmembrane region" description="Helical" evidence="5">
    <location>
        <begin position="83"/>
        <end position="105"/>
    </location>
</feature>
<dbReference type="GO" id="GO:0022857">
    <property type="term" value="F:transmembrane transporter activity"/>
    <property type="evidence" value="ECO:0007669"/>
    <property type="project" value="InterPro"/>
</dbReference>
<evidence type="ECO:0000259" key="6">
    <source>
        <dbReference type="PROSITE" id="PS50850"/>
    </source>
</evidence>
<dbReference type="STRING" id="630515.SAMN04489812_1282"/>
<dbReference type="CDD" id="cd17321">
    <property type="entry name" value="MFS_MMR_MDR_like"/>
    <property type="match status" value="1"/>
</dbReference>
<keyword evidence="8" id="KW-1185">Reference proteome</keyword>
<keyword evidence="4 5" id="KW-0472">Membrane</keyword>
<gene>
    <name evidence="7" type="ORF">SAMN04489812_1282</name>
</gene>
<evidence type="ECO:0000256" key="1">
    <source>
        <dbReference type="ARBA" id="ARBA00004651"/>
    </source>
</evidence>
<evidence type="ECO:0000256" key="2">
    <source>
        <dbReference type="ARBA" id="ARBA00022692"/>
    </source>
</evidence>
<comment type="subcellular location">
    <subcellularLocation>
        <location evidence="1">Cell membrane</location>
        <topology evidence="1">Multi-pass membrane protein</topology>
    </subcellularLocation>
</comment>
<dbReference type="Pfam" id="PF07690">
    <property type="entry name" value="MFS_1"/>
    <property type="match status" value="1"/>
</dbReference>
<evidence type="ECO:0000313" key="8">
    <source>
        <dbReference type="Proteomes" id="UP000199103"/>
    </source>
</evidence>
<dbReference type="SUPFAM" id="SSF103473">
    <property type="entry name" value="MFS general substrate transporter"/>
    <property type="match status" value="1"/>
</dbReference>
<protein>
    <submittedName>
        <fullName evidence="7">Major Facilitator Superfamily protein</fullName>
    </submittedName>
</protein>
<dbReference type="InterPro" id="IPR011701">
    <property type="entry name" value="MFS"/>
</dbReference>
<feature type="transmembrane region" description="Helical" evidence="5">
    <location>
        <begin position="431"/>
        <end position="456"/>
    </location>
</feature>
<feature type="transmembrane region" description="Helical" evidence="5">
    <location>
        <begin position="111"/>
        <end position="129"/>
    </location>
</feature>
<dbReference type="Proteomes" id="UP000199103">
    <property type="component" value="Chromosome I"/>
</dbReference>
<dbReference type="Gene3D" id="1.20.1250.20">
    <property type="entry name" value="MFS general substrate transporter like domains"/>
    <property type="match status" value="1"/>
</dbReference>
<dbReference type="Gene3D" id="1.20.1720.10">
    <property type="entry name" value="Multidrug resistance protein D"/>
    <property type="match status" value="1"/>
</dbReference>
<feature type="transmembrane region" description="Helical" evidence="5">
    <location>
        <begin position="336"/>
        <end position="356"/>
    </location>
</feature>
<feature type="transmembrane region" description="Helical" evidence="5">
    <location>
        <begin position="207"/>
        <end position="227"/>
    </location>
</feature>
<dbReference type="InterPro" id="IPR036259">
    <property type="entry name" value="MFS_trans_sf"/>
</dbReference>
<dbReference type="AlphaFoldDB" id="A0A1H1QIP1"/>
<proteinExistence type="predicted"/>
<evidence type="ECO:0000256" key="5">
    <source>
        <dbReference type="SAM" id="Phobius"/>
    </source>
</evidence>
<evidence type="ECO:0000256" key="3">
    <source>
        <dbReference type="ARBA" id="ARBA00022989"/>
    </source>
</evidence>
<dbReference type="GO" id="GO:0005886">
    <property type="term" value="C:plasma membrane"/>
    <property type="evidence" value="ECO:0007669"/>
    <property type="project" value="UniProtKB-SubCell"/>
</dbReference>
<keyword evidence="3 5" id="KW-1133">Transmembrane helix</keyword>
<feature type="transmembrane region" description="Helical" evidence="5">
    <location>
        <begin position="233"/>
        <end position="253"/>
    </location>
</feature>
<sequence length="476" mass="49463">MPSIRPVDAGGRRGVLLAVLLTGQVMASIDGSIVSVAAPTIQEGLDATGAEIQLIVSGYLLTTGVLFVTCARLGDVIGHRRAFMIGLGWFTIASLLCGSAVSPIMLILTRLLQAGGAALLMPQVFSLIHRQWDGIARRRAIGVYSTVLALGVVLGQVGGGVVAGADLFGLGWRPVFLINVPIGLITLLIGARVMPVTRRETAARLDPLGVVLLTAAMIAITVPLTIGQERGRPIWSLIILGVGAVLLVIFVRYEMRAPHPVLDLAALRPRAVRQGLLACCIVMGCYTAFLLTLTLHLQGRLGFTPLQAGIAFVPYAVGFGALSLTWNAYPVWLQRSLPVAGPIACAAGMILVVALFRENWQPGGSAPLLVLAGAGHAAGYSPLIARITAGIDPRLASAISALNSTGPTLAEVVAVAGLGSLYFAAADSADGLLQVTAMIFLLLIIGAFFAASALIVRRRSSTAESSADAPDAGARR</sequence>
<feature type="transmembrane region" description="Helical" evidence="5">
    <location>
        <begin position="141"/>
        <end position="163"/>
    </location>
</feature>
<dbReference type="PANTHER" id="PTHR42718">
    <property type="entry name" value="MAJOR FACILITATOR SUPERFAMILY MULTIDRUG TRANSPORTER MFSC"/>
    <property type="match status" value="1"/>
</dbReference>
<dbReference type="PANTHER" id="PTHR42718:SF39">
    <property type="entry name" value="ACTINORHODIN TRANSPORTER-RELATED"/>
    <property type="match status" value="1"/>
</dbReference>
<evidence type="ECO:0000256" key="4">
    <source>
        <dbReference type="ARBA" id="ARBA00023136"/>
    </source>
</evidence>
<feature type="transmembrane region" description="Helical" evidence="5">
    <location>
        <begin position="309"/>
        <end position="329"/>
    </location>
</feature>
<dbReference type="EMBL" id="LT629772">
    <property type="protein sequence ID" value="SDS23173.1"/>
    <property type="molecule type" value="Genomic_DNA"/>
</dbReference>
<dbReference type="PROSITE" id="PS50850">
    <property type="entry name" value="MFS"/>
    <property type="match status" value="1"/>
</dbReference>